<dbReference type="PROSITE" id="PS50090">
    <property type="entry name" value="MYB_LIKE"/>
    <property type="match status" value="1"/>
</dbReference>
<evidence type="ECO:0000313" key="4">
    <source>
        <dbReference type="Proteomes" id="UP000070168"/>
    </source>
</evidence>
<dbReference type="OMA" id="MYAPRTE"/>
<sequence>MTSEQIVPDPEHQSLGFDSSGWELAFIPDQHSQFEVLESPLGSSMQTGQFAEDLTIDPAILDDNRSRDVEQAQTTSTTTIAAAIPRRLPVEHSRSPVRDAYHHSRQHDPKRPVKVGRLSAKTSRVSVVVDNRPKKRATRSTPELGRKNVSLPTFRAQFSALPVEERLQFLSWLFEGALSHCLHTPPRRNTVPTSTSQHTSTNAQAIDAGLTPSSRKGLPWCEEEVRLLVKLREEENLAWSEVTERFGQKFTGRSQGSMQVYWSTKLRK</sequence>
<dbReference type="AlphaFoldDB" id="A0A135LVH1"/>
<organism evidence="3 4">
    <name type="scientific">Penicillium patulum</name>
    <name type="common">Penicillium griseofulvum</name>
    <dbReference type="NCBI Taxonomy" id="5078"/>
    <lineage>
        <taxon>Eukaryota</taxon>
        <taxon>Fungi</taxon>
        <taxon>Dikarya</taxon>
        <taxon>Ascomycota</taxon>
        <taxon>Pezizomycotina</taxon>
        <taxon>Eurotiomycetes</taxon>
        <taxon>Eurotiomycetidae</taxon>
        <taxon>Eurotiales</taxon>
        <taxon>Aspergillaceae</taxon>
        <taxon>Penicillium</taxon>
    </lineage>
</organism>
<feature type="domain" description="Myb-like" evidence="2">
    <location>
        <begin position="212"/>
        <end position="266"/>
    </location>
</feature>
<comment type="caution">
    <text evidence="3">The sequence shown here is derived from an EMBL/GenBank/DDBJ whole genome shotgun (WGS) entry which is preliminary data.</text>
</comment>
<feature type="compositionally biased region" description="Basic and acidic residues" evidence="1">
    <location>
        <begin position="88"/>
        <end position="111"/>
    </location>
</feature>
<evidence type="ECO:0000259" key="2">
    <source>
        <dbReference type="PROSITE" id="PS50090"/>
    </source>
</evidence>
<dbReference type="GeneID" id="63703025"/>
<dbReference type="EMBL" id="LHQR01000014">
    <property type="protein sequence ID" value="KXG52962.1"/>
    <property type="molecule type" value="Genomic_DNA"/>
</dbReference>
<proteinExistence type="predicted"/>
<evidence type="ECO:0000256" key="1">
    <source>
        <dbReference type="SAM" id="MobiDB-lite"/>
    </source>
</evidence>
<keyword evidence="4" id="KW-1185">Reference proteome</keyword>
<gene>
    <name evidence="3" type="ORF">PGRI_000120</name>
</gene>
<accession>A0A135LVH1</accession>
<protein>
    <recommendedName>
        <fullName evidence="2">Myb-like domain-containing protein</fullName>
    </recommendedName>
</protein>
<dbReference type="InterPro" id="IPR001005">
    <property type="entry name" value="SANT/Myb"/>
</dbReference>
<dbReference type="STRING" id="5078.A0A135LVH1"/>
<feature type="region of interest" description="Disordered" evidence="1">
    <location>
        <begin position="87"/>
        <end position="112"/>
    </location>
</feature>
<dbReference type="Proteomes" id="UP000070168">
    <property type="component" value="Unassembled WGS sequence"/>
</dbReference>
<dbReference type="OrthoDB" id="2143914at2759"/>
<evidence type="ECO:0000313" key="3">
    <source>
        <dbReference type="EMBL" id="KXG52962.1"/>
    </source>
</evidence>
<reference evidence="3 4" key="1">
    <citation type="journal article" date="2016" name="BMC Genomics">
        <title>Genome sequencing and secondary metabolism of the postharvest pathogen Penicillium griseofulvum.</title>
        <authorList>
            <person name="Banani H."/>
            <person name="Marcet-Houben M."/>
            <person name="Ballester A.R."/>
            <person name="Abbruscato P."/>
            <person name="Gonzalez-Candelas L."/>
            <person name="Gabaldon T."/>
            <person name="Spadaro D."/>
        </authorList>
    </citation>
    <scope>NUCLEOTIDE SEQUENCE [LARGE SCALE GENOMIC DNA]</scope>
    <source>
        <strain evidence="3 4">PG3</strain>
    </source>
</reference>
<name>A0A135LVH1_PENPA</name>
<dbReference type="RefSeq" id="XP_040651497.1">
    <property type="nucleotide sequence ID" value="XM_040787725.1"/>
</dbReference>